<dbReference type="InterPro" id="IPR001220">
    <property type="entry name" value="Legume_lectin_dom"/>
</dbReference>
<keyword evidence="18" id="KW-0325">Glycoprotein</keyword>
<feature type="compositionally biased region" description="Polar residues" evidence="23">
    <location>
        <begin position="657"/>
        <end position="670"/>
    </location>
</feature>
<comment type="subunit">
    <text evidence="21">Interacts with ABCG40.</text>
</comment>
<evidence type="ECO:0000256" key="14">
    <source>
        <dbReference type="ARBA" id="ARBA00022840"/>
    </source>
</evidence>
<sequence length="684" mass="77285">MIARLNMLKLQSLYCNRGYIHVSFLVTLTLLFLLVMPRAASLEFNYQQIGDKANALNFSGDAYRDKQVVQLTRFETNSTGRVIYYKLFHLWDNNTGKVADFTTHFTFIFDAQNQNVSADGMTFFLARPNFPLPYPRDGIGLGLGNRQQLGNRNFTKEYPFVAVEFDNFVNEWDPQYEHVGIDVNSILSTTTPYIQWFTSKDERGYDANITYNSYSNILNVSITGYKDNVTIKQNLSYEVNLRDILPNWVEVGFSAATGIYYQEHTLSSWSFNSSFDPKLVAPPSHKKKIKTGMVVGMGLGGFVLIGGLGLISIGLWKKWTNGTEEEEDDFEEYMGENFERGAGPRKYSYAELAKAASGFKDEHKLGQGGFGGVYRGYLKDIKSHVAIKRISEDSHQGIKEFASEVRIISRLRHRNLVQLIGWCHEKKKLLLVYEYMQNGSLDIHLSKKQCFLKWAVRYNIAQGLASALVYLHEEWEQCVVHRDIKPSNIMLDSEFNAKLGDFGLARFVDHAKSAQTTALAGTFGYLAPESTFGYKSSKESDVYSFGVVALEIACGRKPISHKVRENEIHIVEWVWELYGGGRIIEAADPILDWDFDEEQIKCLMIVGLWCAHPDHNSRPSMRQVMQVLNFEAPLPNLPSSLPVPTYLGHSSIAPFSITSSEDGQKNQIKGSSSNTDSSGTTTTF</sequence>
<evidence type="ECO:0000256" key="6">
    <source>
        <dbReference type="ARBA" id="ARBA00022527"/>
    </source>
</evidence>
<evidence type="ECO:0000256" key="10">
    <source>
        <dbReference type="ARBA" id="ARBA00022734"/>
    </source>
</evidence>
<dbReference type="SMART" id="SM00220">
    <property type="entry name" value="S_TKc"/>
    <property type="match status" value="1"/>
</dbReference>
<evidence type="ECO:0000256" key="8">
    <source>
        <dbReference type="ARBA" id="ARBA00022692"/>
    </source>
</evidence>
<evidence type="ECO:0000256" key="1">
    <source>
        <dbReference type="ARBA" id="ARBA00004251"/>
    </source>
</evidence>
<keyword evidence="27" id="KW-1185">Reference proteome</keyword>
<feature type="domain" description="Protein kinase" evidence="25">
    <location>
        <begin position="359"/>
        <end position="637"/>
    </location>
</feature>
<evidence type="ECO:0000313" key="26">
    <source>
        <dbReference type="EMBL" id="KAK7411892.1"/>
    </source>
</evidence>
<dbReference type="InterPro" id="IPR008271">
    <property type="entry name" value="Ser/Thr_kinase_AS"/>
</dbReference>
<evidence type="ECO:0000256" key="4">
    <source>
        <dbReference type="ARBA" id="ARBA00010217"/>
    </source>
</evidence>
<dbReference type="InterPro" id="IPR013320">
    <property type="entry name" value="ConA-like_dom_sf"/>
</dbReference>
<keyword evidence="7" id="KW-0808">Transferase</keyword>
<evidence type="ECO:0000256" key="5">
    <source>
        <dbReference type="ARBA" id="ARBA00022475"/>
    </source>
</evidence>
<evidence type="ECO:0000256" key="22">
    <source>
        <dbReference type="PROSITE-ProRule" id="PRU10141"/>
    </source>
</evidence>
<comment type="subcellular location">
    <subcellularLocation>
        <location evidence="1">Cell membrane</location>
        <topology evidence="1">Single-pass type I membrane protein</topology>
    </subcellularLocation>
</comment>
<dbReference type="GO" id="GO:0002229">
    <property type="term" value="P:defense response to oomycetes"/>
    <property type="evidence" value="ECO:0007669"/>
    <property type="project" value="UniProtKB-ARBA"/>
</dbReference>
<evidence type="ECO:0000313" key="27">
    <source>
        <dbReference type="Proteomes" id="UP001386955"/>
    </source>
</evidence>
<dbReference type="PROSITE" id="PS00107">
    <property type="entry name" value="PROTEIN_KINASE_ATP"/>
    <property type="match status" value="1"/>
</dbReference>
<dbReference type="CDD" id="cd14066">
    <property type="entry name" value="STKc_IRAK"/>
    <property type="match status" value="1"/>
</dbReference>
<keyword evidence="9" id="KW-0732">Signal</keyword>
<dbReference type="FunFam" id="1.10.510.10:FF:000240">
    <property type="entry name" value="Lectin-domain containing receptor kinase A4.3"/>
    <property type="match status" value="1"/>
</dbReference>
<dbReference type="PANTHER" id="PTHR27007">
    <property type="match status" value="1"/>
</dbReference>
<comment type="similarity">
    <text evidence="2">Belongs to the leguminous lectin family.</text>
</comment>
<evidence type="ECO:0000256" key="3">
    <source>
        <dbReference type="ARBA" id="ARBA00008536"/>
    </source>
</evidence>
<organism evidence="26 27">
    <name type="scientific">Psophocarpus tetragonolobus</name>
    <name type="common">Winged bean</name>
    <name type="synonym">Dolichos tetragonolobus</name>
    <dbReference type="NCBI Taxonomy" id="3891"/>
    <lineage>
        <taxon>Eukaryota</taxon>
        <taxon>Viridiplantae</taxon>
        <taxon>Streptophyta</taxon>
        <taxon>Embryophyta</taxon>
        <taxon>Tracheophyta</taxon>
        <taxon>Spermatophyta</taxon>
        <taxon>Magnoliopsida</taxon>
        <taxon>eudicotyledons</taxon>
        <taxon>Gunneridae</taxon>
        <taxon>Pentapetalae</taxon>
        <taxon>rosids</taxon>
        <taxon>fabids</taxon>
        <taxon>Fabales</taxon>
        <taxon>Fabaceae</taxon>
        <taxon>Papilionoideae</taxon>
        <taxon>50 kb inversion clade</taxon>
        <taxon>NPAAA clade</taxon>
        <taxon>indigoferoid/millettioid clade</taxon>
        <taxon>Phaseoleae</taxon>
        <taxon>Psophocarpus</taxon>
    </lineage>
</organism>
<gene>
    <name evidence="26" type="ORF">VNO78_03335</name>
</gene>
<dbReference type="FunFam" id="3.30.200.20:FF:000168">
    <property type="entry name" value="L-type lectin-domain containing receptor kinase IX.1"/>
    <property type="match status" value="1"/>
</dbReference>
<keyword evidence="16 24" id="KW-0472">Membrane</keyword>
<keyword evidence="8 24" id="KW-0812">Transmembrane</keyword>
<proteinExistence type="inferred from homology"/>
<keyword evidence="15 24" id="KW-1133">Transmembrane helix</keyword>
<accession>A0AAN9T458</accession>
<dbReference type="PROSITE" id="PS00108">
    <property type="entry name" value="PROTEIN_KINASE_ST"/>
    <property type="match status" value="1"/>
</dbReference>
<evidence type="ECO:0000256" key="18">
    <source>
        <dbReference type="ARBA" id="ARBA00023180"/>
    </source>
</evidence>
<feature type="transmembrane region" description="Helical" evidence="24">
    <location>
        <begin position="294"/>
        <end position="316"/>
    </location>
</feature>
<dbReference type="FunFam" id="2.60.120.200:FF:000103">
    <property type="entry name" value="L-type lectin-domain containing receptor kinase IX.1"/>
    <property type="match status" value="1"/>
</dbReference>
<dbReference type="PROSITE" id="PS50011">
    <property type="entry name" value="PROTEIN_KINASE_DOM"/>
    <property type="match status" value="1"/>
</dbReference>
<dbReference type="GO" id="GO:0030246">
    <property type="term" value="F:carbohydrate binding"/>
    <property type="evidence" value="ECO:0007669"/>
    <property type="project" value="UniProtKB-KW"/>
</dbReference>
<dbReference type="AlphaFoldDB" id="A0AAN9T458"/>
<comment type="similarity">
    <text evidence="3">In the N-terminal section; belongs to the leguminous lectin family.</text>
</comment>
<evidence type="ECO:0000256" key="7">
    <source>
        <dbReference type="ARBA" id="ARBA00022679"/>
    </source>
</evidence>
<dbReference type="InterPro" id="IPR000719">
    <property type="entry name" value="Prot_kinase_dom"/>
</dbReference>
<keyword evidence="5" id="KW-1003">Cell membrane</keyword>
<evidence type="ECO:0000256" key="2">
    <source>
        <dbReference type="ARBA" id="ARBA00007606"/>
    </source>
</evidence>
<comment type="function">
    <text evidence="19">Involved in resistance response to the pathogenic oomycetes Phytophthora infestans and Phytophthora capsici.</text>
</comment>
<evidence type="ECO:0000256" key="9">
    <source>
        <dbReference type="ARBA" id="ARBA00022729"/>
    </source>
</evidence>
<evidence type="ECO:0000256" key="15">
    <source>
        <dbReference type="ARBA" id="ARBA00022989"/>
    </source>
</evidence>
<evidence type="ECO:0000256" key="23">
    <source>
        <dbReference type="SAM" id="MobiDB-lite"/>
    </source>
</evidence>
<dbReference type="Pfam" id="PF00069">
    <property type="entry name" value="Pkinase"/>
    <property type="match status" value="1"/>
</dbReference>
<evidence type="ECO:0000256" key="24">
    <source>
        <dbReference type="SAM" id="Phobius"/>
    </source>
</evidence>
<dbReference type="SUPFAM" id="SSF56112">
    <property type="entry name" value="Protein kinase-like (PK-like)"/>
    <property type="match status" value="1"/>
</dbReference>
<evidence type="ECO:0000256" key="21">
    <source>
        <dbReference type="ARBA" id="ARBA00063357"/>
    </source>
</evidence>
<keyword evidence="10" id="KW-0430">Lectin</keyword>
<evidence type="ECO:0000256" key="13">
    <source>
        <dbReference type="ARBA" id="ARBA00022821"/>
    </source>
</evidence>
<feature type="region of interest" description="Disordered" evidence="23">
    <location>
        <begin position="657"/>
        <end position="684"/>
    </location>
</feature>
<dbReference type="CDD" id="cd06899">
    <property type="entry name" value="lectin_legume_LecRK_Arcelin_ConA"/>
    <property type="match status" value="1"/>
</dbReference>
<keyword evidence="6" id="KW-0723">Serine/threonine-protein kinase</keyword>
<feature type="transmembrane region" description="Helical" evidence="24">
    <location>
        <begin position="18"/>
        <end position="36"/>
    </location>
</feature>
<dbReference type="GO" id="GO:0009626">
    <property type="term" value="P:plant-type hypersensitive response"/>
    <property type="evidence" value="ECO:0007669"/>
    <property type="project" value="UniProtKB-ARBA"/>
</dbReference>
<evidence type="ECO:0000256" key="12">
    <source>
        <dbReference type="ARBA" id="ARBA00022777"/>
    </source>
</evidence>
<dbReference type="Pfam" id="PF00139">
    <property type="entry name" value="Lectin_legB"/>
    <property type="match status" value="1"/>
</dbReference>
<protein>
    <recommendedName>
        <fullName evidence="25">Protein kinase domain-containing protein</fullName>
    </recommendedName>
</protein>
<comment type="similarity">
    <text evidence="4">In the C-terminal section; belongs to the protein kinase superfamily. Ser/Thr protein kinase family.</text>
</comment>
<dbReference type="GO" id="GO:0004674">
    <property type="term" value="F:protein serine/threonine kinase activity"/>
    <property type="evidence" value="ECO:0007669"/>
    <property type="project" value="UniProtKB-KW"/>
</dbReference>
<feature type="compositionally biased region" description="Low complexity" evidence="23">
    <location>
        <begin position="671"/>
        <end position="684"/>
    </location>
</feature>
<keyword evidence="13" id="KW-0611">Plant defense</keyword>
<keyword evidence="14 22" id="KW-0067">ATP-binding</keyword>
<dbReference type="Proteomes" id="UP001386955">
    <property type="component" value="Unassembled WGS sequence"/>
</dbReference>
<feature type="binding site" evidence="22">
    <location>
        <position position="388"/>
    </location>
    <ligand>
        <name>ATP</name>
        <dbReference type="ChEBI" id="CHEBI:30616"/>
    </ligand>
</feature>
<dbReference type="SUPFAM" id="SSF49899">
    <property type="entry name" value="Concanavalin A-like lectins/glucanases"/>
    <property type="match status" value="1"/>
</dbReference>
<keyword evidence="11 22" id="KW-0547">Nucleotide-binding</keyword>
<dbReference type="InterPro" id="IPR011009">
    <property type="entry name" value="Kinase-like_dom_sf"/>
</dbReference>
<dbReference type="Gene3D" id="1.10.510.10">
    <property type="entry name" value="Transferase(Phosphotransferase) domain 1"/>
    <property type="match status" value="1"/>
</dbReference>
<evidence type="ECO:0000259" key="25">
    <source>
        <dbReference type="PROSITE" id="PS50011"/>
    </source>
</evidence>
<dbReference type="EMBL" id="JAYMYS010000001">
    <property type="protein sequence ID" value="KAK7411892.1"/>
    <property type="molecule type" value="Genomic_DNA"/>
</dbReference>
<dbReference type="InterPro" id="IPR017441">
    <property type="entry name" value="Protein_kinase_ATP_BS"/>
</dbReference>
<dbReference type="GO" id="GO:0005886">
    <property type="term" value="C:plasma membrane"/>
    <property type="evidence" value="ECO:0007669"/>
    <property type="project" value="UniProtKB-SubCell"/>
</dbReference>
<keyword evidence="12" id="KW-0418">Kinase</keyword>
<evidence type="ECO:0000256" key="11">
    <source>
        <dbReference type="ARBA" id="ARBA00022741"/>
    </source>
</evidence>
<keyword evidence="17" id="KW-0675">Receptor</keyword>
<name>A0AAN9T458_PSOTE</name>
<evidence type="ECO:0000256" key="16">
    <source>
        <dbReference type="ARBA" id="ARBA00023136"/>
    </source>
</evidence>
<dbReference type="Gene3D" id="3.30.200.20">
    <property type="entry name" value="Phosphorylase Kinase, domain 1"/>
    <property type="match status" value="1"/>
</dbReference>
<evidence type="ECO:0000256" key="20">
    <source>
        <dbReference type="ARBA" id="ARBA00058818"/>
    </source>
</evidence>
<dbReference type="Gene3D" id="2.60.120.200">
    <property type="match status" value="1"/>
</dbReference>
<reference evidence="26 27" key="1">
    <citation type="submission" date="2024-01" db="EMBL/GenBank/DDBJ databases">
        <title>The genomes of 5 underutilized Papilionoideae crops provide insights into root nodulation and disease resistanc.</title>
        <authorList>
            <person name="Jiang F."/>
        </authorList>
    </citation>
    <scope>NUCLEOTIDE SEQUENCE [LARGE SCALE GENOMIC DNA]</scope>
    <source>
        <strain evidence="26">DUOXIRENSHENG_FW03</strain>
        <tissue evidence="26">Leaves</tissue>
    </source>
</reference>
<dbReference type="InterPro" id="IPR050528">
    <property type="entry name" value="L-type_Lectin-RKs"/>
</dbReference>
<comment type="function">
    <text evidence="20">Promotes hydrogen peroxide H(2)O(2) production and cell death.</text>
</comment>
<evidence type="ECO:0000256" key="17">
    <source>
        <dbReference type="ARBA" id="ARBA00023170"/>
    </source>
</evidence>
<evidence type="ECO:0000256" key="19">
    <source>
        <dbReference type="ARBA" id="ARBA00058054"/>
    </source>
</evidence>
<comment type="caution">
    <text evidence="26">The sequence shown here is derived from an EMBL/GenBank/DDBJ whole genome shotgun (WGS) entry which is preliminary data.</text>
</comment>
<dbReference type="GO" id="GO:0005524">
    <property type="term" value="F:ATP binding"/>
    <property type="evidence" value="ECO:0007669"/>
    <property type="project" value="UniProtKB-UniRule"/>
</dbReference>